<dbReference type="AlphaFoldDB" id="A0A3N1M9Q3"/>
<keyword evidence="1" id="KW-0560">Oxidoreductase</keyword>
<dbReference type="PANTHER" id="PTHR13847:SF287">
    <property type="entry name" value="FAD-DEPENDENT OXIDOREDUCTASE DOMAIN-CONTAINING PROTEIN 1"/>
    <property type="match status" value="1"/>
</dbReference>
<evidence type="ECO:0000259" key="2">
    <source>
        <dbReference type="Pfam" id="PF01266"/>
    </source>
</evidence>
<dbReference type="RefSeq" id="WP_123689290.1">
    <property type="nucleotide sequence ID" value="NZ_AP019700.1"/>
</dbReference>
<dbReference type="GO" id="GO:0016491">
    <property type="term" value="F:oxidoreductase activity"/>
    <property type="evidence" value="ECO:0007669"/>
    <property type="project" value="UniProtKB-KW"/>
</dbReference>
<evidence type="ECO:0000256" key="1">
    <source>
        <dbReference type="ARBA" id="ARBA00023002"/>
    </source>
</evidence>
<dbReference type="InterPro" id="IPR036188">
    <property type="entry name" value="FAD/NAD-bd_sf"/>
</dbReference>
<reference evidence="3 4" key="1">
    <citation type="submission" date="2018-11" db="EMBL/GenBank/DDBJ databases">
        <title>Genomic Encyclopedia of Type Strains, Phase IV (KMG-IV): sequencing the most valuable type-strain genomes for metagenomic binning, comparative biology and taxonomic classification.</title>
        <authorList>
            <person name="Goeker M."/>
        </authorList>
    </citation>
    <scope>NUCLEOTIDE SEQUENCE [LARGE SCALE GENOMIC DNA]</scope>
    <source>
        <strain evidence="3 4">DSM 5900</strain>
    </source>
</reference>
<organism evidence="3 4">
    <name type="scientific">Stella humosa</name>
    <dbReference type="NCBI Taxonomy" id="94"/>
    <lineage>
        <taxon>Bacteria</taxon>
        <taxon>Pseudomonadati</taxon>
        <taxon>Pseudomonadota</taxon>
        <taxon>Alphaproteobacteria</taxon>
        <taxon>Rhodospirillales</taxon>
        <taxon>Stellaceae</taxon>
        <taxon>Stella</taxon>
    </lineage>
</organism>
<protein>
    <submittedName>
        <fullName evidence="3">Glycine/D-amino acid oxidase-like deaminating enzyme</fullName>
    </submittedName>
</protein>
<dbReference type="Pfam" id="PF01266">
    <property type="entry name" value="DAO"/>
    <property type="match status" value="1"/>
</dbReference>
<name>A0A3N1M9Q3_9PROT</name>
<comment type="caution">
    <text evidence="3">The sequence shown here is derived from an EMBL/GenBank/DDBJ whole genome shotgun (WGS) entry which is preliminary data.</text>
</comment>
<dbReference type="Gene3D" id="3.50.50.60">
    <property type="entry name" value="FAD/NAD(P)-binding domain"/>
    <property type="match status" value="1"/>
</dbReference>
<dbReference type="OrthoDB" id="6949587at2"/>
<dbReference type="EMBL" id="RJKX01000013">
    <property type="protein sequence ID" value="ROP99958.1"/>
    <property type="molecule type" value="Genomic_DNA"/>
</dbReference>
<feature type="domain" description="FAD dependent oxidoreductase" evidence="2">
    <location>
        <begin position="7"/>
        <end position="351"/>
    </location>
</feature>
<dbReference type="PANTHER" id="PTHR13847">
    <property type="entry name" value="SARCOSINE DEHYDROGENASE-RELATED"/>
    <property type="match status" value="1"/>
</dbReference>
<dbReference type="InterPro" id="IPR006076">
    <property type="entry name" value="FAD-dep_OxRdtase"/>
</dbReference>
<keyword evidence="4" id="KW-1185">Reference proteome</keyword>
<evidence type="ECO:0000313" key="4">
    <source>
        <dbReference type="Proteomes" id="UP000278222"/>
    </source>
</evidence>
<dbReference type="GO" id="GO:0005737">
    <property type="term" value="C:cytoplasm"/>
    <property type="evidence" value="ECO:0007669"/>
    <property type="project" value="TreeGrafter"/>
</dbReference>
<proteinExistence type="predicted"/>
<dbReference type="Gene3D" id="3.30.9.10">
    <property type="entry name" value="D-Amino Acid Oxidase, subunit A, domain 2"/>
    <property type="match status" value="1"/>
</dbReference>
<evidence type="ECO:0000313" key="3">
    <source>
        <dbReference type="EMBL" id="ROP99958.1"/>
    </source>
</evidence>
<dbReference type="Proteomes" id="UP000278222">
    <property type="component" value="Unassembled WGS sequence"/>
</dbReference>
<gene>
    <name evidence="3" type="ORF">EDC65_1753</name>
</gene>
<dbReference type="SUPFAM" id="SSF54373">
    <property type="entry name" value="FAD-linked reductases, C-terminal domain"/>
    <property type="match status" value="1"/>
</dbReference>
<accession>A0A3N1M9Q3</accession>
<dbReference type="SUPFAM" id="SSF51905">
    <property type="entry name" value="FAD/NAD(P)-binding domain"/>
    <property type="match status" value="1"/>
</dbReference>
<sequence>MAEASFDFVVVGGGVVGSSIGLGLARRGARVAILDQGDTALRSSRVNFGLVWLQSKGDGMPEYGRWTRRSADLWTEFAAYLQDLSGIDPEHEQKGGIAFCLGEAEFEHRRNTIQRMHNQVEPWVYETRMIDRKAVEALYPGVRFGPEMVGASFGPHDGVTNPLRLLQSLHGALKRVGIAYRPDAPAQAIQSDGGGFVIDTPAGPFRAGKVVLAAGHGTTGLAATLGLEAPIVPERGQLIITERVAPILPIPASGVRQTRDGTIMIGTTHEAAPDLTTRATTANAVHIAERIVRLIPDMARVKMVRTWLGLRVLSPDGFPVYMESETHPGAYVAICHSGNTLAAVHANDLAEAFLAHRLPDTLAPFHPRRFHVSQAA</sequence>